<evidence type="ECO:0000313" key="4">
    <source>
        <dbReference type="Proteomes" id="UP000297703"/>
    </source>
</evidence>
<organism evidence="3 4">
    <name type="scientific">Platysternon megacephalum</name>
    <name type="common">big-headed turtle</name>
    <dbReference type="NCBI Taxonomy" id="55544"/>
    <lineage>
        <taxon>Eukaryota</taxon>
        <taxon>Metazoa</taxon>
        <taxon>Chordata</taxon>
        <taxon>Craniata</taxon>
        <taxon>Vertebrata</taxon>
        <taxon>Euteleostomi</taxon>
        <taxon>Archelosauria</taxon>
        <taxon>Testudinata</taxon>
        <taxon>Testudines</taxon>
        <taxon>Cryptodira</taxon>
        <taxon>Durocryptodira</taxon>
        <taxon>Testudinoidea</taxon>
        <taxon>Platysternidae</taxon>
        <taxon>Platysternon</taxon>
    </lineage>
</organism>
<accession>A0A4D9DZ21</accession>
<feature type="signal peptide" evidence="2">
    <location>
        <begin position="1"/>
        <end position="21"/>
    </location>
</feature>
<comment type="caution">
    <text evidence="3">The sequence shown here is derived from an EMBL/GenBank/DDBJ whole genome shotgun (WGS) entry which is preliminary data.</text>
</comment>
<gene>
    <name evidence="3" type="ORF">DR999_PMT14134</name>
</gene>
<evidence type="ECO:0000256" key="2">
    <source>
        <dbReference type="SAM" id="SignalP"/>
    </source>
</evidence>
<evidence type="ECO:0000313" key="3">
    <source>
        <dbReference type="EMBL" id="TFK03396.1"/>
    </source>
</evidence>
<name>A0A4D9DZ21_9SAUR</name>
<feature type="region of interest" description="Disordered" evidence="1">
    <location>
        <begin position="82"/>
        <end position="109"/>
    </location>
</feature>
<evidence type="ECO:0000256" key="1">
    <source>
        <dbReference type="SAM" id="MobiDB-lite"/>
    </source>
</evidence>
<proteinExistence type="predicted"/>
<reference evidence="3 4" key="1">
    <citation type="submission" date="2019-04" db="EMBL/GenBank/DDBJ databases">
        <title>Draft genome of the big-headed turtle Platysternon megacephalum.</title>
        <authorList>
            <person name="Gong S."/>
        </authorList>
    </citation>
    <scope>NUCLEOTIDE SEQUENCE [LARGE SCALE GENOMIC DNA]</scope>
    <source>
        <strain evidence="3">DO16091913</strain>
        <tissue evidence="3">Muscle</tissue>
    </source>
</reference>
<dbReference type="Proteomes" id="UP000297703">
    <property type="component" value="Unassembled WGS sequence"/>
</dbReference>
<keyword evidence="4" id="KW-1185">Reference proteome</keyword>
<protein>
    <submittedName>
        <fullName evidence="3">Forkhead box protein S1</fullName>
    </submittedName>
</protein>
<feature type="compositionally biased region" description="Polar residues" evidence="1">
    <location>
        <begin position="82"/>
        <end position="101"/>
    </location>
</feature>
<reference evidence="3 4" key="2">
    <citation type="submission" date="2019-04" db="EMBL/GenBank/DDBJ databases">
        <title>The genome sequence of big-headed turtle.</title>
        <authorList>
            <person name="Gong S."/>
        </authorList>
    </citation>
    <scope>NUCLEOTIDE SEQUENCE [LARGE SCALE GENOMIC DNA]</scope>
    <source>
        <strain evidence="3">DO16091913</strain>
        <tissue evidence="3">Muscle</tissue>
    </source>
</reference>
<sequence length="109" mass="11853">MPRPCVRVITTLAVLTAGSLSNNSMDVTSSSLSPASGCLQHFRNAMIHWVTEHITFAAAGQTYHQSRQTLCHGGLPSHSRYSSWYTPSPGSAQDRQCSLERQATPVPLI</sequence>
<dbReference type="AlphaFoldDB" id="A0A4D9DZ21"/>
<keyword evidence="2" id="KW-0732">Signal</keyword>
<dbReference type="EMBL" id="QXTE01000158">
    <property type="protein sequence ID" value="TFK03396.1"/>
    <property type="molecule type" value="Genomic_DNA"/>
</dbReference>
<feature type="chain" id="PRO_5020025488" evidence="2">
    <location>
        <begin position="22"/>
        <end position="109"/>
    </location>
</feature>